<keyword evidence="5" id="KW-0648">Protein biosynthesis</keyword>
<keyword evidence="4" id="KW-0067">ATP-binding</keyword>
<dbReference type="PANTHER" id="PTHR42780:SF1">
    <property type="entry name" value="ISOLEUCINE--TRNA LIGASE, CYTOPLASMIC"/>
    <property type="match status" value="1"/>
</dbReference>
<dbReference type="InterPro" id="IPR009008">
    <property type="entry name" value="Val/Leu/Ile-tRNA-synth_edit"/>
</dbReference>
<protein>
    <recommendedName>
        <fullName evidence="1">isoleucine--tRNA ligase</fullName>
        <ecNumber evidence="1">6.1.1.5</ecNumber>
    </recommendedName>
</protein>
<dbReference type="SUPFAM" id="SSF47323">
    <property type="entry name" value="Anticodon-binding domain of a subclass of class I aminoacyl-tRNA synthetases"/>
    <property type="match status" value="1"/>
</dbReference>
<evidence type="ECO:0000256" key="6">
    <source>
        <dbReference type="ARBA" id="ARBA00023146"/>
    </source>
</evidence>
<evidence type="ECO:0000313" key="10">
    <source>
        <dbReference type="EMBL" id="QKU34252.1"/>
    </source>
</evidence>
<dbReference type="NCBIfam" id="TIGR00392">
    <property type="entry name" value="ileS"/>
    <property type="match status" value="1"/>
</dbReference>
<dbReference type="PANTHER" id="PTHR42780">
    <property type="entry name" value="SOLEUCYL-TRNA SYNTHETASE"/>
    <property type="match status" value="1"/>
</dbReference>
<evidence type="ECO:0000259" key="8">
    <source>
        <dbReference type="Pfam" id="PF00133"/>
    </source>
</evidence>
<evidence type="ECO:0000256" key="1">
    <source>
        <dbReference type="ARBA" id="ARBA00013165"/>
    </source>
</evidence>
<dbReference type="SUPFAM" id="SSF50677">
    <property type="entry name" value="ValRS/IleRS/LeuRS editing domain"/>
    <property type="match status" value="1"/>
</dbReference>
<reference evidence="10" key="2">
    <citation type="journal article" date="2018" name="Nat. Commun.">
        <title>Tailed giant Tupanvirus possesses the most complete translational apparatus of the known virosphere.</title>
        <authorList>
            <person name="Abrahao J."/>
            <person name="Silva L."/>
            <person name="Silva L.S."/>
            <person name="Khalil J.Y.B."/>
            <person name="Rodrigues R."/>
            <person name="Arantes T."/>
            <person name="Assis F."/>
            <person name="Boratto P."/>
            <person name="Andrade M."/>
            <person name="Kroon E.G."/>
            <person name="Ribeiro B."/>
            <person name="Bergier I."/>
            <person name="Seligmann H."/>
            <person name="Ghigo E."/>
            <person name="Colson P."/>
            <person name="Levasseur A."/>
            <person name="Kroemer G."/>
            <person name="Raoult D."/>
            <person name="La Scola B."/>
        </authorList>
    </citation>
    <scope>NUCLEOTIDE SEQUENCE [LARGE SCALE GENOMIC DNA]</scope>
    <source>
        <strain evidence="10">Deep ocean</strain>
    </source>
</reference>
<accession>A0A6N1NUW9</accession>
<dbReference type="Gene3D" id="1.10.730.10">
    <property type="entry name" value="Isoleucyl-tRNA Synthetase, Domain 1"/>
    <property type="match status" value="1"/>
</dbReference>
<dbReference type="Pfam" id="PF08264">
    <property type="entry name" value="Anticodon_1"/>
    <property type="match status" value="1"/>
</dbReference>
<dbReference type="EC" id="6.1.1.5" evidence="1"/>
<keyword evidence="2" id="KW-0436">Ligase</keyword>
<comment type="catalytic activity">
    <reaction evidence="7">
        <text>tRNA(Ile) + L-isoleucine + ATP = L-isoleucyl-tRNA(Ile) + AMP + diphosphate</text>
        <dbReference type="Rhea" id="RHEA:11060"/>
        <dbReference type="Rhea" id="RHEA-COMP:9666"/>
        <dbReference type="Rhea" id="RHEA-COMP:9695"/>
        <dbReference type="ChEBI" id="CHEBI:30616"/>
        <dbReference type="ChEBI" id="CHEBI:33019"/>
        <dbReference type="ChEBI" id="CHEBI:58045"/>
        <dbReference type="ChEBI" id="CHEBI:78442"/>
        <dbReference type="ChEBI" id="CHEBI:78528"/>
        <dbReference type="ChEBI" id="CHEBI:456215"/>
        <dbReference type="EC" id="6.1.1.5"/>
    </reaction>
</comment>
<dbReference type="RefSeq" id="YP_010780873.1">
    <property type="nucleotide sequence ID" value="NC_075038.1"/>
</dbReference>
<dbReference type="Pfam" id="PF00133">
    <property type="entry name" value="tRNA-synt_1"/>
    <property type="match status" value="1"/>
</dbReference>
<reference evidence="10" key="1">
    <citation type="submission" date="2017-06" db="EMBL/GenBank/DDBJ databases">
        <authorList>
            <person name="Assis F.L."/>
            <person name="Abrahao J.S."/>
            <person name="Silva L."/>
            <person name="Khalil J.B."/>
            <person name="Rodrigues R."/>
            <person name="Silva L.S."/>
            <person name="Boratto P."/>
            <person name="Andrade M."/>
            <person name="Kroon E.G."/>
            <person name="Ribeiro B."/>
            <person name="Bergier I."/>
            <person name="Seligmann H."/>
            <person name="Ghigo E."/>
            <person name="Colson P."/>
            <person name="Levasseur A."/>
            <person name="Raoult D."/>
            <person name="Scola B.L."/>
        </authorList>
    </citation>
    <scope>NUCLEOTIDE SEQUENCE</scope>
    <source>
        <strain evidence="10">Deep ocean</strain>
    </source>
</reference>
<dbReference type="InterPro" id="IPR002301">
    <property type="entry name" value="Ile-tRNA-ligase"/>
</dbReference>
<feature type="domain" description="Aminoacyl-tRNA synthetase class Ia" evidence="8">
    <location>
        <begin position="19"/>
        <end position="673"/>
    </location>
</feature>
<dbReference type="InterPro" id="IPR009080">
    <property type="entry name" value="tRNAsynth_Ia_anticodon-bd"/>
</dbReference>
<evidence type="ECO:0000256" key="5">
    <source>
        <dbReference type="ARBA" id="ARBA00022917"/>
    </source>
</evidence>
<sequence>MEPESTTWKGTSLPELEKQVLQYWRSIDATNKIINKTKEKQQKVFLDGPPFATGKMHYGHILVSTIKDTLTRYLTMNGFYVDRKNGWDTHGVPIEMLAKKTIGYNTKKELLEFGLDKHNDVCRNLVLQCADQWYKDFERMGRWVDTTREYKTMDLNFMESVIWAFKELYMKGLIFEGYKVMPYSTGCNTPLSHFEAKQNYKDTTDPSVICCFEIVSTKYSNFKCKTDYPSYILAWTTTPWTLPSNMAICTFVHGEIVYAFDYQLQCYILMSKEKYEMSYIKQKHNNVLRFRLVERLASSDLMNVEYKPPFEYFWKPGCQDHLPIEKRSFRVILDHFVKEDGQAAGTGFVHNAPAFGEEDFRVCCENGIIDNKNSRKNLINPIDDDGCFTNEIPPYTGMYVKKTDQQIIKDLKAKKLLFDSKPYTHSYPFCYRTDTPLIYKVVSAWFLNAANENFREKMLDNNKKINWMPSSVGTNHFDNWLQGSVDWCISRSRYWGTPIPVWRSDDGEEVVCVGSIAELEELSCVKGIADLHIEHVDKIKIPSKQGKGMLSRVQGVLDCWFESGSMPYAQLHYPFENKELLDPSREYISDFITESKDQTRGWFYTLTVLATALFNKPAFQNVIVTGIINGSDGQKMAKSKGNYPDPNILMDKYGADTLRLYLLSTPVVKAESIKFDETALAKLQQNSIVKLYNMALFLVEKINLYNREYPSDPINYPSKLDLQSFDDILDRWIVNKTGLLLQNICADLDTYKVNSIASKILSYIEQLTNWYLKMARERMKGFASRYNDAGSNSTWKQSLQTLLFVMLQFTKMISPITPFISETIYSMLKSYIDDPKESVHFDAYPRADEFVYDKNLEIKFDVVQKVMTLIREVRDNLKFNHRRPIGYVEIGCIDNTHWEIIQDILDYVKSESNVMSLRYLEIEPLLIYKAESNVQELSQYLKDNGHIKSIKQIMHFISSMDKEQIKEFKTKGCITEPKTNILLNENHITIRYLHKENDPATKIYDGILVRLDTSYTEEIKTEHLTRLINTAIQMHRKETGLKPWDVVTIQYYSHSFDLTKFIHDNSTKFECKNISYIGFVTNPELLGVNKTTHNIMDSVLILSSVLV</sequence>
<dbReference type="Pfam" id="PF19302">
    <property type="entry name" value="DUF5915"/>
    <property type="match status" value="1"/>
</dbReference>
<dbReference type="GeneID" id="80517564"/>
<dbReference type="InterPro" id="IPR014729">
    <property type="entry name" value="Rossmann-like_a/b/a_fold"/>
</dbReference>
<organism evidence="10">
    <name type="scientific">Tupanvirus deep ocean</name>
    <dbReference type="NCBI Taxonomy" id="2126984"/>
    <lineage>
        <taxon>Viruses</taxon>
        <taxon>Varidnaviria</taxon>
        <taxon>Bamfordvirae</taxon>
        <taxon>Nucleocytoviricota</taxon>
        <taxon>Megaviricetes</taxon>
        <taxon>Imitervirales</taxon>
        <taxon>Mimiviridae</taxon>
        <taxon>Megamimivirinae</taxon>
        <taxon>Tupanvirus</taxon>
        <taxon>Tupanvirus altamarinense</taxon>
    </lineage>
</organism>
<evidence type="ECO:0000259" key="9">
    <source>
        <dbReference type="Pfam" id="PF08264"/>
    </source>
</evidence>
<dbReference type="Gene3D" id="3.40.50.620">
    <property type="entry name" value="HUPs"/>
    <property type="match status" value="2"/>
</dbReference>
<keyword evidence="6 10" id="KW-0030">Aminoacyl-tRNA synthetase</keyword>
<dbReference type="InterPro" id="IPR001412">
    <property type="entry name" value="aa-tRNA-synth_I_CS"/>
</dbReference>
<evidence type="ECO:0000256" key="4">
    <source>
        <dbReference type="ARBA" id="ARBA00022840"/>
    </source>
</evidence>
<proteinExistence type="predicted"/>
<dbReference type="GO" id="GO:0004822">
    <property type="term" value="F:isoleucine-tRNA ligase activity"/>
    <property type="evidence" value="ECO:0007669"/>
    <property type="project" value="UniProtKB-EC"/>
</dbReference>
<dbReference type="GO" id="GO:0002161">
    <property type="term" value="F:aminoacyl-tRNA deacylase activity"/>
    <property type="evidence" value="ECO:0007669"/>
    <property type="project" value="InterPro"/>
</dbReference>
<dbReference type="InterPro" id="IPR002300">
    <property type="entry name" value="aa-tRNA-synth_Ia"/>
</dbReference>
<keyword evidence="3" id="KW-0547">Nucleotide-binding</keyword>
<dbReference type="InterPro" id="IPR023586">
    <property type="entry name" value="Ile-tRNA-ligase_type2"/>
</dbReference>
<dbReference type="PROSITE" id="PS00178">
    <property type="entry name" value="AA_TRNA_LIGASE_I"/>
    <property type="match status" value="1"/>
</dbReference>
<dbReference type="CDD" id="cd00818">
    <property type="entry name" value="IleRS_core"/>
    <property type="match status" value="1"/>
</dbReference>
<evidence type="ECO:0000256" key="3">
    <source>
        <dbReference type="ARBA" id="ARBA00022741"/>
    </source>
</evidence>
<name>A0A6N1NUW9_9VIRU</name>
<dbReference type="KEGG" id="vg:80517564"/>
<dbReference type="EMBL" id="MF405918">
    <property type="protein sequence ID" value="QKU34252.1"/>
    <property type="molecule type" value="Genomic_DNA"/>
</dbReference>
<feature type="domain" description="Methionyl/Valyl/Leucyl/Isoleucyl-tRNA synthetase anticodon-binding" evidence="9">
    <location>
        <begin position="730"/>
        <end position="884"/>
    </location>
</feature>
<evidence type="ECO:0000256" key="7">
    <source>
        <dbReference type="ARBA" id="ARBA00048359"/>
    </source>
</evidence>
<dbReference type="InterPro" id="IPR013155">
    <property type="entry name" value="M/V/L/I-tRNA-synth_anticd-bd"/>
</dbReference>
<dbReference type="GO" id="GO:0005524">
    <property type="term" value="F:ATP binding"/>
    <property type="evidence" value="ECO:0007669"/>
    <property type="project" value="UniProtKB-KW"/>
</dbReference>
<dbReference type="PRINTS" id="PR00984">
    <property type="entry name" value="TRNASYNTHILE"/>
</dbReference>
<dbReference type="SUPFAM" id="SSF52374">
    <property type="entry name" value="Nucleotidylyl transferase"/>
    <property type="match status" value="1"/>
</dbReference>
<evidence type="ECO:0000256" key="2">
    <source>
        <dbReference type="ARBA" id="ARBA00022598"/>
    </source>
</evidence>